<comment type="cofactor">
    <cofactor evidence="1">
        <name>pyridoxal 5'-phosphate</name>
        <dbReference type="ChEBI" id="CHEBI:597326"/>
    </cofactor>
</comment>
<comment type="subunit">
    <text evidence="2">Homodimer.</text>
</comment>
<keyword evidence="3" id="KW-0032">Aminotransferase</keyword>
<dbReference type="PANTHER" id="PTHR11751:SF29">
    <property type="entry name" value="ALANINE TRANSAMINASE"/>
    <property type="match status" value="1"/>
</dbReference>
<name>S8C831_9LAMI</name>
<dbReference type="OrthoDB" id="1732682at2759"/>
<dbReference type="InterPro" id="IPR045088">
    <property type="entry name" value="ALAT1/2-like"/>
</dbReference>
<evidence type="ECO:0000259" key="10">
    <source>
        <dbReference type="Pfam" id="PF00155"/>
    </source>
</evidence>
<reference evidence="11 12" key="1">
    <citation type="journal article" date="2013" name="BMC Genomics">
        <title>The miniature genome of a carnivorous plant Genlisea aurea contains a low number of genes and short non-coding sequences.</title>
        <authorList>
            <person name="Leushkin E.V."/>
            <person name="Sutormin R.A."/>
            <person name="Nabieva E.R."/>
            <person name="Penin A.A."/>
            <person name="Kondrashov A.S."/>
            <person name="Logacheva M.D."/>
        </authorList>
    </citation>
    <scope>NUCLEOTIDE SEQUENCE [LARGE SCALE GENOMIC DNA]</scope>
</reference>
<protein>
    <recommendedName>
        <fullName evidence="9">alanine transaminase</fullName>
        <ecNumber evidence="9">2.6.1.2</ecNumber>
    </recommendedName>
</protein>
<dbReference type="Gene3D" id="1.10.287.1970">
    <property type="match status" value="1"/>
</dbReference>
<evidence type="ECO:0000256" key="5">
    <source>
        <dbReference type="ARBA" id="ARBA00022898"/>
    </source>
</evidence>
<evidence type="ECO:0000313" key="11">
    <source>
        <dbReference type="EMBL" id="EPS60556.1"/>
    </source>
</evidence>
<organism evidence="11 12">
    <name type="scientific">Genlisea aurea</name>
    <dbReference type="NCBI Taxonomy" id="192259"/>
    <lineage>
        <taxon>Eukaryota</taxon>
        <taxon>Viridiplantae</taxon>
        <taxon>Streptophyta</taxon>
        <taxon>Embryophyta</taxon>
        <taxon>Tracheophyta</taxon>
        <taxon>Spermatophyta</taxon>
        <taxon>Magnoliopsida</taxon>
        <taxon>eudicotyledons</taxon>
        <taxon>Gunneridae</taxon>
        <taxon>Pentapetalae</taxon>
        <taxon>asterids</taxon>
        <taxon>lamiids</taxon>
        <taxon>Lamiales</taxon>
        <taxon>Lentibulariaceae</taxon>
        <taxon>Genlisea</taxon>
    </lineage>
</organism>
<dbReference type="Gene3D" id="3.40.640.10">
    <property type="entry name" value="Type I PLP-dependent aspartate aminotransferase-like (Major domain)"/>
    <property type="match status" value="1"/>
</dbReference>
<keyword evidence="12" id="KW-1185">Reference proteome</keyword>
<evidence type="ECO:0000256" key="3">
    <source>
        <dbReference type="ARBA" id="ARBA00022576"/>
    </source>
</evidence>
<dbReference type="AlphaFoldDB" id="S8C831"/>
<comment type="pathway">
    <text evidence="6">Amino-acid degradation; L-alanine degradation via transaminase pathway; pyruvate from L-alanine: step 1/1.</text>
</comment>
<evidence type="ECO:0000256" key="4">
    <source>
        <dbReference type="ARBA" id="ARBA00022679"/>
    </source>
</evidence>
<evidence type="ECO:0000256" key="9">
    <source>
        <dbReference type="ARBA" id="ARBA00026106"/>
    </source>
</evidence>
<dbReference type="GO" id="GO:0042853">
    <property type="term" value="P:L-alanine catabolic process"/>
    <property type="evidence" value="ECO:0007669"/>
    <property type="project" value="UniProtKB-UniPathway"/>
</dbReference>
<proteinExistence type="inferred from homology"/>
<dbReference type="FunFam" id="1.10.287.1970:FF:000001">
    <property type="entry name" value="Alanine aminotransferase 2"/>
    <property type="match status" value="1"/>
</dbReference>
<evidence type="ECO:0000256" key="7">
    <source>
        <dbReference type="ARBA" id="ARBA00025709"/>
    </source>
</evidence>
<dbReference type="InterPro" id="IPR015421">
    <property type="entry name" value="PyrdxlP-dep_Trfase_major"/>
</dbReference>
<dbReference type="CDD" id="cd00609">
    <property type="entry name" value="AAT_like"/>
    <property type="match status" value="1"/>
</dbReference>
<dbReference type="SUPFAM" id="SSF53383">
    <property type="entry name" value="PLP-dependent transferases"/>
    <property type="match status" value="1"/>
</dbReference>
<dbReference type="FunFam" id="3.40.640.10:FF:000012">
    <property type="entry name" value="alanine aminotransferase 2"/>
    <property type="match status" value="1"/>
</dbReference>
<keyword evidence="5" id="KW-0663">Pyridoxal phosphate</keyword>
<evidence type="ECO:0000256" key="1">
    <source>
        <dbReference type="ARBA" id="ARBA00001933"/>
    </source>
</evidence>
<dbReference type="InterPro" id="IPR015424">
    <property type="entry name" value="PyrdxlP-dep_Trfase"/>
</dbReference>
<evidence type="ECO:0000256" key="6">
    <source>
        <dbReference type="ARBA" id="ARBA00025708"/>
    </source>
</evidence>
<dbReference type="PANTHER" id="PTHR11751">
    <property type="entry name" value="ALANINE AMINOTRANSFERASE"/>
    <property type="match status" value="1"/>
</dbReference>
<dbReference type="UniPathway" id="UPA00528">
    <property type="reaction ID" value="UER00586"/>
</dbReference>
<comment type="similarity">
    <text evidence="8">Belongs to the class-I pyridoxal-phosphate-dependent aminotransferase family. Alanine aminotransferase subfamily.</text>
</comment>
<dbReference type="UniPathway" id="UPA00322"/>
<dbReference type="InterPro" id="IPR004839">
    <property type="entry name" value="Aminotransferase_I/II_large"/>
</dbReference>
<dbReference type="EMBL" id="AUSU01007477">
    <property type="protein sequence ID" value="EPS60556.1"/>
    <property type="molecule type" value="Genomic_DNA"/>
</dbReference>
<dbReference type="GO" id="GO:0030170">
    <property type="term" value="F:pyridoxal phosphate binding"/>
    <property type="evidence" value="ECO:0007669"/>
    <property type="project" value="InterPro"/>
</dbReference>
<comment type="caution">
    <text evidence="11">The sequence shown here is derived from an EMBL/GenBank/DDBJ whole genome shotgun (WGS) entry which is preliminary data.</text>
</comment>
<dbReference type="GO" id="GO:0004021">
    <property type="term" value="F:L-alanine:2-oxoglutarate aminotransferase activity"/>
    <property type="evidence" value="ECO:0007669"/>
    <property type="project" value="UniProtKB-EC"/>
</dbReference>
<comment type="pathway">
    <text evidence="7">Photosynthesis; C4 acid pathway.</text>
</comment>
<feature type="non-terminal residue" evidence="11">
    <location>
        <position position="1"/>
    </location>
</feature>
<accession>S8C831</accession>
<evidence type="ECO:0000256" key="2">
    <source>
        <dbReference type="ARBA" id="ARBA00011738"/>
    </source>
</evidence>
<dbReference type="Pfam" id="PF00155">
    <property type="entry name" value="Aminotran_1_2"/>
    <property type="match status" value="1"/>
</dbReference>
<dbReference type="Proteomes" id="UP000015453">
    <property type="component" value="Unassembled WGS sequence"/>
</dbReference>
<gene>
    <name evidence="11" type="ORF">M569_14246</name>
</gene>
<feature type="non-terminal residue" evidence="11">
    <location>
        <position position="491"/>
    </location>
</feature>
<dbReference type="Gene3D" id="3.90.1150.10">
    <property type="entry name" value="Aspartate Aminotransferase, domain 1"/>
    <property type="match status" value="1"/>
</dbReference>
<feature type="domain" description="Aminotransferase class I/classII large" evidence="10">
    <location>
        <begin position="116"/>
        <end position="478"/>
    </location>
</feature>
<dbReference type="EC" id="2.6.1.2" evidence="9"/>
<dbReference type="InterPro" id="IPR015422">
    <property type="entry name" value="PyrdxlP-dep_Trfase_small"/>
</dbReference>
<keyword evidence="4" id="KW-0808">Transferase</keyword>
<evidence type="ECO:0000313" key="12">
    <source>
        <dbReference type="Proteomes" id="UP000015453"/>
    </source>
</evidence>
<evidence type="ECO:0000256" key="8">
    <source>
        <dbReference type="ARBA" id="ARBA00025785"/>
    </source>
</evidence>
<dbReference type="FunFam" id="3.90.1150.10:FF:000140">
    <property type="entry name" value="alanine aminotransferase 1"/>
    <property type="match status" value="1"/>
</dbReference>
<sequence length="491" mass="53788">SSSETMASDYSSTPVKISTINPKVLECEYAVRGEIVTLAQKLQQHLDKNPGSHPFDEIVYCNIGNPQSLGQQPITFFREVLALCDHPAILDKSETQGLFSTDSIERAFQILDQIPGRATGAYSHSQGIKGLRDTIAAGIEARDGFPSDPNDIFLTDGASPAVHMMMQLLIRSENDGILCPIPQYPLYSASIALHGGTLVPYFLDEATGWGLRISELQNQLDAARSKGIDVRALVVINPGNPTGQVLSEGNQKEIVHFCKKENLVLLADEVYQENIYVSDKQFHSFKKVARSLGFGETDLSLVSFQSVSKGYYGECGKRGGYMEITGFSPEIRDQIYKVASVNLCSNISGQILASLVMSPPKVGDESYESYFAEKDAILSSLARRAKTLEDALNGLEGVTCNRAEGAMYLFPRIELPKKAIEAAKAVDTAPDAFYARLLLNATGIVVVPGSGFGQVPGTWHFRCTILPQEEKIPAIVNRLTEFHQGFMDEYR</sequence>